<name>A0ABT6N6L9_9SPHN</name>
<dbReference type="Pfam" id="PF00990">
    <property type="entry name" value="GGDEF"/>
    <property type="match status" value="1"/>
</dbReference>
<organism evidence="4 5">
    <name type="scientific">Sphingomonas oryzagri</name>
    <dbReference type="NCBI Taxonomy" id="3042314"/>
    <lineage>
        <taxon>Bacteria</taxon>
        <taxon>Pseudomonadati</taxon>
        <taxon>Pseudomonadota</taxon>
        <taxon>Alphaproteobacteria</taxon>
        <taxon>Sphingomonadales</taxon>
        <taxon>Sphingomonadaceae</taxon>
        <taxon>Sphingomonas</taxon>
    </lineage>
</organism>
<keyword evidence="1" id="KW-1133">Transmembrane helix</keyword>
<dbReference type="InterPro" id="IPR029787">
    <property type="entry name" value="Nucleotide_cyclase"/>
</dbReference>
<dbReference type="SUPFAM" id="SSF141868">
    <property type="entry name" value="EAL domain-like"/>
    <property type="match status" value="1"/>
</dbReference>
<evidence type="ECO:0000256" key="1">
    <source>
        <dbReference type="SAM" id="Phobius"/>
    </source>
</evidence>
<feature type="domain" description="EAL" evidence="2">
    <location>
        <begin position="350"/>
        <end position="599"/>
    </location>
</feature>
<gene>
    <name evidence="4" type="ORF">QGN17_18550</name>
</gene>
<proteinExistence type="predicted"/>
<dbReference type="CDD" id="cd01949">
    <property type="entry name" value="GGDEF"/>
    <property type="match status" value="1"/>
</dbReference>
<evidence type="ECO:0000313" key="5">
    <source>
        <dbReference type="Proteomes" id="UP001160625"/>
    </source>
</evidence>
<dbReference type="PANTHER" id="PTHR44757:SF2">
    <property type="entry name" value="BIOFILM ARCHITECTURE MAINTENANCE PROTEIN MBAA"/>
    <property type="match status" value="1"/>
</dbReference>
<dbReference type="SMART" id="SM00052">
    <property type="entry name" value="EAL"/>
    <property type="match status" value="1"/>
</dbReference>
<sequence length="599" mass="64667">MTTDSVERGKDRMSSIAQSLMTFSALPLAIAATGVLAVAAILLFIYNSRTLLGLKRDARVVLAGLSDGIVLLSEKPDRAYCNPAAETMLGLDPEPDMPPGYHRVARSRLLGEVCAAAAASRRGDTLPAMELVDASGRFRSWRQSLIHAQVAGTSVIGIVLQDRTEVHTLSHLLEESRRRDPLTGLATPELLHDRTGQALETAARTMMAVAMVVIEVDQFEEIFEERGWAPASELLIEAAMHVSSSVRAMDLMARVGQNRFAVIVSLGDSASLPGAAERFLNAMRFAFQSPSGLPVTITGSIGIARAGMDGSTSLRLLERATQACARARADGGDRCRFYDPASDIDPTPSDQGLIAEIRGGLEQGRFAMRYQPIVALGSRQIVGYEALMRWRHPVRGEVSPAEFIAVAEKSGMIHALGDFALIQSCLDAATWPHALQVSVNMSVVELLESDAPRRIMAALAGAEMAPHRLRIEITETARIPDLGRLRTAIDEIRTLGVTVALDDFGTGHSSLTHLQSLSFDCLKIDHRFVQDLATPRTASMIRMLVTYARQIGVMVVAEGVETEAQATQLAAMGCTHAQGWLFGRPMLAAELPGWEALAS</sequence>
<protein>
    <submittedName>
        <fullName evidence="4">Phosphodiesterase</fullName>
    </submittedName>
</protein>
<keyword evidence="5" id="KW-1185">Reference proteome</keyword>
<dbReference type="RefSeq" id="WP_281046093.1">
    <property type="nucleotide sequence ID" value="NZ_JARYGZ010000004.1"/>
</dbReference>
<feature type="domain" description="GGDEF" evidence="3">
    <location>
        <begin position="207"/>
        <end position="340"/>
    </location>
</feature>
<dbReference type="InterPro" id="IPR035919">
    <property type="entry name" value="EAL_sf"/>
</dbReference>
<dbReference type="SUPFAM" id="SSF55073">
    <property type="entry name" value="Nucleotide cyclase"/>
    <property type="match status" value="1"/>
</dbReference>
<dbReference type="EMBL" id="JARYGZ010000004">
    <property type="protein sequence ID" value="MDH7640740.1"/>
    <property type="molecule type" value="Genomic_DNA"/>
</dbReference>
<dbReference type="PANTHER" id="PTHR44757">
    <property type="entry name" value="DIGUANYLATE CYCLASE DGCP"/>
    <property type="match status" value="1"/>
</dbReference>
<dbReference type="Gene3D" id="3.30.70.270">
    <property type="match status" value="1"/>
</dbReference>
<dbReference type="InterPro" id="IPR043128">
    <property type="entry name" value="Rev_trsase/Diguanyl_cyclase"/>
</dbReference>
<dbReference type="InterPro" id="IPR001633">
    <property type="entry name" value="EAL_dom"/>
</dbReference>
<accession>A0ABT6N6L9</accession>
<dbReference type="PROSITE" id="PS50883">
    <property type="entry name" value="EAL"/>
    <property type="match status" value="1"/>
</dbReference>
<evidence type="ECO:0000259" key="2">
    <source>
        <dbReference type="PROSITE" id="PS50883"/>
    </source>
</evidence>
<comment type="caution">
    <text evidence="4">The sequence shown here is derived from an EMBL/GenBank/DDBJ whole genome shotgun (WGS) entry which is preliminary data.</text>
</comment>
<evidence type="ECO:0000259" key="3">
    <source>
        <dbReference type="PROSITE" id="PS50887"/>
    </source>
</evidence>
<dbReference type="InterPro" id="IPR052155">
    <property type="entry name" value="Biofilm_reg_signaling"/>
</dbReference>
<feature type="transmembrane region" description="Helical" evidence="1">
    <location>
        <begin position="20"/>
        <end position="46"/>
    </location>
</feature>
<dbReference type="NCBIfam" id="TIGR00254">
    <property type="entry name" value="GGDEF"/>
    <property type="match status" value="1"/>
</dbReference>
<keyword evidence="1" id="KW-0472">Membrane</keyword>
<dbReference type="SMART" id="SM00267">
    <property type="entry name" value="GGDEF"/>
    <property type="match status" value="1"/>
</dbReference>
<keyword evidence="1" id="KW-0812">Transmembrane</keyword>
<dbReference type="PROSITE" id="PS50887">
    <property type="entry name" value="GGDEF"/>
    <property type="match status" value="1"/>
</dbReference>
<evidence type="ECO:0000313" key="4">
    <source>
        <dbReference type="EMBL" id="MDH7640740.1"/>
    </source>
</evidence>
<reference evidence="4" key="1">
    <citation type="submission" date="2023-04" db="EMBL/GenBank/DDBJ databases">
        <title>Sphingomonas sp. MAHUQ-71 isolated from rice field.</title>
        <authorList>
            <person name="Huq M.A."/>
        </authorList>
    </citation>
    <scope>NUCLEOTIDE SEQUENCE</scope>
    <source>
        <strain evidence="4">MAHUQ-71</strain>
    </source>
</reference>
<dbReference type="Proteomes" id="UP001160625">
    <property type="component" value="Unassembled WGS sequence"/>
</dbReference>
<dbReference type="Pfam" id="PF00563">
    <property type="entry name" value="EAL"/>
    <property type="match status" value="1"/>
</dbReference>
<dbReference type="Gene3D" id="3.20.20.450">
    <property type="entry name" value="EAL domain"/>
    <property type="match status" value="1"/>
</dbReference>
<dbReference type="CDD" id="cd01948">
    <property type="entry name" value="EAL"/>
    <property type="match status" value="1"/>
</dbReference>
<dbReference type="InterPro" id="IPR000160">
    <property type="entry name" value="GGDEF_dom"/>
</dbReference>